<dbReference type="AlphaFoldDB" id="J0NJ89"/>
<sequence>MLICEKLFLLLTKDSGSPESRLADAAYGLNGALLVDLLLAGRVALNEDRNPRINIVNPAPTGHPVLDRALQILPAKNGKRFSSLVPWGKLNPTRDIVTSLSAAGIIAVDTGGLLGSFSPRYPTVDPVPEQQLRNHLYAVLRGEQIISEADGTILSILQGLSVATRVLPRAQTGLSRSALKRRIKEIARANPAGSAVSRAVDATNGALIAVLAASSSAAASS</sequence>
<protein>
    <submittedName>
        <fullName evidence="5">Golgi phosphoprotein 3-like protein</fullName>
    </submittedName>
</protein>
<keyword evidence="3" id="KW-0446">Lipid-binding</keyword>
<evidence type="ECO:0000256" key="1">
    <source>
        <dbReference type="ARBA" id="ARBA00004255"/>
    </source>
</evidence>
<evidence type="ECO:0000256" key="4">
    <source>
        <dbReference type="ARBA" id="ARBA00023136"/>
    </source>
</evidence>
<comment type="caution">
    <text evidence="5">The sequence shown here is derived from an EMBL/GenBank/DDBJ whole genome shotgun (WGS) entry which is preliminary data.</text>
</comment>
<dbReference type="eggNOG" id="ENOG50330J5">
    <property type="taxonomic scope" value="Bacteria"/>
</dbReference>
<accession>J0NJ89</accession>
<evidence type="ECO:0000313" key="5">
    <source>
        <dbReference type="EMBL" id="EJF47149.1"/>
    </source>
</evidence>
<reference evidence="5 6" key="1">
    <citation type="submission" date="2012-05" db="EMBL/GenBank/DDBJ databases">
        <authorList>
            <person name="Harkins D.M."/>
            <person name="Madupu R."/>
            <person name="Durkin A.S."/>
            <person name="Torralba M."/>
            <person name="Methe B."/>
            <person name="Sutton G.G."/>
            <person name="Nelson K.E."/>
        </authorList>
    </citation>
    <scope>NUCLEOTIDE SEQUENCE [LARGE SCALE GENOMIC DNA]</scope>
    <source>
        <strain evidence="5 6">F0489</strain>
    </source>
</reference>
<dbReference type="RefSeq" id="WP_008729929.1">
    <property type="nucleotide sequence ID" value="NZ_AKFT01000030.1"/>
</dbReference>
<dbReference type="InterPro" id="IPR038261">
    <property type="entry name" value="GPP34-like_sf"/>
</dbReference>
<organism evidence="5 6">
    <name type="scientific">Actinomyces massiliensis F0489</name>
    <dbReference type="NCBI Taxonomy" id="1125718"/>
    <lineage>
        <taxon>Bacteria</taxon>
        <taxon>Bacillati</taxon>
        <taxon>Actinomycetota</taxon>
        <taxon>Actinomycetes</taxon>
        <taxon>Actinomycetales</taxon>
        <taxon>Actinomycetaceae</taxon>
        <taxon>Actinomyces</taxon>
    </lineage>
</organism>
<keyword evidence="2" id="KW-0333">Golgi apparatus</keyword>
<name>J0NJ89_9ACTO</name>
<comment type="subcellular location">
    <subcellularLocation>
        <location evidence="1">Golgi apparatus membrane</location>
        <topology evidence="1">Peripheral membrane protein</topology>
        <orientation evidence="1">Cytoplasmic side</orientation>
    </subcellularLocation>
</comment>
<dbReference type="InterPro" id="IPR008628">
    <property type="entry name" value="GPP34-like"/>
</dbReference>
<proteinExistence type="predicted"/>
<dbReference type="GO" id="GO:0070273">
    <property type="term" value="F:phosphatidylinositol-4-phosphate binding"/>
    <property type="evidence" value="ECO:0007669"/>
    <property type="project" value="InterPro"/>
</dbReference>
<dbReference type="EMBL" id="AKFT01000030">
    <property type="protein sequence ID" value="EJF47149.1"/>
    <property type="molecule type" value="Genomic_DNA"/>
</dbReference>
<dbReference type="OrthoDB" id="4419256at2"/>
<evidence type="ECO:0000256" key="2">
    <source>
        <dbReference type="ARBA" id="ARBA00023034"/>
    </source>
</evidence>
<dbReference type="PATRIC" id="fig|1125718.3.peg.447"/>
<keyword evidence="6" id="KW-1185">Reference proteome</keyword>
<dbReference type="Pfam" id="PF05719">
    <property type="entry name" value="GPP34"/>
    <property type="match status" value="1"/>
</dbReference>
<keyword evidence="4" id="KW-0472">Membrane</keyword>
<gene>
    <name evidence="5" type="ORF">HMPREF1318_2802</name>
</gene>
<evidence type="ECO:0000313" key="6">
    <source>
        <dbReference type="Proteomes" id="UP000002941"/>
    </source>
</evidence>
<dbReference type="Gene3D" id="1.10.3630.10">
    <property type="entry name" value="yeast vps74-n-term truncation variant domain like"/>
    <property type="match status" value="1"/>
</dbReference>
<dbReference type="Proteomes" id="UP000002941">
    <property type="component" value="Unassembled WGS sequence"/>
</dbReference>
<dbReference type="GO" id="GO:0012505">
    <property type="term" value="C:endomembrane system"/>
    <property type="evidence" value="ECO:0007669"/>
    <property type="project" value="UniProtKB-ARBA"/>
</dbReference>
<dbReference type="GO" id="GO:0005737">
    <property type="term" value="C:cytoplasm"/>
    <property type="evidence" value="ECO:0007669"/>
    <property type="project" value="UniProtKB-ARBA"/>
</dbReference>
<evidence type="ECO:0000256" key="3">
    <source>
        <dbReference type="ARBA" id="ARBA00023121"/>
    </source>
</evidence>